<evidence type="ECO:0000313" key="13">
    <source>
        <dbReference type="EMBL" id="SER40908.1"/>
    </source>
</evidence>
<dbReference type="Proteomes" id="UP000198505">
    <property type="component" value="Unassembled WGS sequence"/>
</dbReference>
<protein>
    <recommendedName>
        <fullName evidence="2">Type II secretion system protein H</fullName>
    </recommendedName>
    <alternativeName>
        <fullName evidence="10">General secretion pathway protein H</fullName>
    </alternativeName>
</protein>
<feature type="transmembrane region" description="Helical" evidence="11">
    <location>
        <begin position="16"/>
        <end position="37"/>
    </location>
</feature>
<evidence type="ECO:0000256" key="2">
    <source>
        <dbReference type="ARBA" id="ARBA00021549"/>
    </source>
</evidence>
<evidence type="ECO:0000256" key="5">
    <source>
        <dbReference type="ARBA" id="ARBA00022519"/>
    </source>
</evidence>
<dbReference type="SUPFAM" id="SSF54523">
    <property type="entry name" value="Pili subunits"/>
    <property type="match status" value="1"/>
</dbReference>
<reference evidence="14" key="1">
    <citation type="submission" date="2016-10" db="EMBL/GenBank/DDBJ databases">
        <authorList>
            <person name="Varghese N."/>
            <person name="Submissions S."/>
        </authorList>
    </citation>
    <scope>NUCLEOTIDE SEQUENCE [LARGE SCALE GENOMIC DNA]</scope>
    <source>
        <strain evidence="14">CGMCC 1.6495</strain>
    </source>
</reference>
<evidence type="ECO:0000256" key="1">
    <source>
        <dbReference type="ARBA" id="ARBA00004377"/>
    </source>
</evidence>
<dbReference type="GO" id="GO:0005886">
    <property type="term" value="C:plasma membrane"/>
    <property type="evidence" value="ECO:0007669"/>
    <property type="project" value="UniProtKB-SubCell"/>
</dbReference>
<dbReference type="InterPro" id="IPR045584">
    <property type="entry name" value="Pilin-like"/>
</dbReference>
<dbReference type="InterPro" id="IPR012902">
    <property type="entry name" value="N_methyl_site"/>
</dbReference>
<dbReference type="GO" id="GO:0015628">
    <property type="term" value="P:protein secretion by the type II secretion system"/>
    <property type="evidence" value="ECO:0007669"/>
    <property type="project" value="InterPro"/>
</dbReference>
<dbReference type="STRING" id="416874.SAMN04487958_10115"/>
<dbReference type="AlphaFoldDB" id="A0A1H9NY95"/>
<evidence type="ECO:0000313" key="14">
    <source>
        <dbReference type="Proteomes" id="UP000198505"/>
    </source>
</evidence>
<accession>A0A1H9NY95</accession>
<dbReference type="EMBL" id="FOGS01000001">
    <property type="protein sequence ID" value="SER40908.1"/>
    <property type="molecule type" value="Genomic_DNA"/>
</dbReference>
<dbReference type="GO" id="GO:0015627">
    <property type="term" value="C:type II protein secretion system complex"/>
    <property type="evidence" value="ECO:0007669"/>
    <property type="project" value="InterPro"/>
</dbReference>
<keyword evidence="4" id="KW-0488">Methylation</keyword>
<evidence type="ECO:0000256" key="8">
    <source>
        <dbReference type="ARBA" id="ARBA00023136"/>
    </source>
</evidence>
<evidence type="ECO:0000256" key="4">
    <source>
        <dbReference type="ARBA" id="ARBA00022481"/>
    </source>
</evidence>
<keyword evidence="7 11" id="KW-1133">Transmembrane helix</keyword>
<keyword evidence="6 11" id="KW-0812">Transmembrane</keyword>
<keyword evidence="5" id="KW-0997">Cell inner membrane</keyword>
<evidence type="ECO:0000256" key="11">
    <source>
        <dbReference type="SAM" id="Phobius"/>
    </source>
</evidence>
<evidence type="ECO:0000256" key="7">
    <source>
        <dbReference type="ARBA" id="ARBA00022989"/>
    </source>
</evidence>
<feature type="domain" description="General secretion pathway GspH" evidence="12">
    <location>
        <begin position="52"/>
        <end position="168"/>
    </location>
</feature>
<evidence type="ECO:0000256" key="10">
    <source>
        <dbReference type="ARBA" id="ARBA00030775"/>
    </source>
</evidence>
<name>A0A1H9NY95_9GAMM</name>
<dbReference type="Pfam" id="PF12019">
    <property type="entry name" value="GspH"/>
    <property type="match status" value="1"/>
</dbReference>
<evidence type="ECO:0000256" key="9">
    <source>
        <dbReference type="ARBA" id="ARBA00025772"/>
    </source>
</evidence>
<comment type="similarity">
    <text evidence="9">Belongs to the GSP H family.</text>
</comment>
<keyword evidence="3" id="KW-1003">Cell membrane</keyword>
<proteinExistence type="inferred from homology"/>
<keyword evidence="8 11" id="KW-0472">Membrane</keyword>
<dbReference type="InterPro" id="IPR022346">
    <property type="entry name" value="T2SS_GspH"/>
</dbReference>
<gene>
    <name evidence="13" type="ORF">SAMN04487958_10115</name>
</gene>
<evidence type="ECO:0000259" key="12">
    <source>
        <dbReference type="Pfam" id="PF12019"/>
    </source>
</evidence>
<evidence type="ECO:0000256" key="6">
    <source>
        <dbReference type="ARBA" id="ARBA00022692"/>
    </source>
</evidence>
<dbReference type="RefSeq" id="WP_245748302.1">
    <property type="nucleotide sequence ID" value="NZ_FOGS01000001.1"/>
</dbReference>
<dbReference type="PROSITE" id="PS00409">
    <property type="entry name" value="PROKAR_NTER_METHYL"/>
    <property type="match status" value="1"/>
</dbReference>
<dbReference type="NCBIfam" id="TIGR02532">
    <property type="entry name" value="IV_pilin_GFxxxE"/>
    <property type="match status" value="1"/>
</dbReference>
<dbReference type="Gene3D" id="3.55.40.10">
    <property type="entry name" value="minor pseudopilin epsh domain"/>
    <property type="match status" value="1"/>
</dbReference>
<dbReference type="Pfam" id="PF07963">
    <property type="entry name" value="N_methyl"/>
    <property type="match status" value="1"/>
</dbReference>
<organism evidence="13 14">
    <name type="scientific">Vreelandella subterranea</name>
    <dbReference type="NCBI Taxonomy" id="416874"/>
    <lineage>
        <taxon>Bacteria</taxon>
        <taxon>Pseudomonadati</taxon>
        <taxon>Pseudomonadota</taxon>
        <taxon>Gammaproteobacteria</taxon>
        <taxon>Oceanospirillales</taxon>
        <taxon>Halomonadaceae</taxon>
        <taxon>Vreelandella</taxon>
    </lineage>
</organism>
<evidence type="ECO:0000256" key="3">
    <source>
        <dbReference type="ARBA" id="ARBA00022475"/>
    </source>
</evidence>
<comment type="subcellular location">
    <subcellularLocation>
        <location evidence="1">Cell inner membrane</location>
        <topology evidence="1">Single-pass membrane protein</topology>
    </subcellularLocation>
</comment>
<sequence>MHQPSIGRMSGAKTRGFTLLELLVTLLIMGIIAVWGIPSFQALGERSARTGEVNRLQTALGFARQTAITQRQPVTLCPIADLHDTLRCGENWSKALMVVLGDQTADIASTDVLRAFPASERVEVRYSRGWRRIRYDALGHSSGYNGRFTLCPQGGKSRTRGSTLILSQLGRWRMAPAPTECSD</sequence>
<keyword evidence="14" id="KW-1185">Reference proteome</keyword>